<dbReference type="AlphaFoldDB" id="A0A0E9P6S8"/>
<name>A0A0E9P6S8_ANGAN</name>
<sequence length="26" mass="2843">MLSDGVSNLNYVLAWPAITPLPNFIP</sequence>
<dbReference type="EMBL" id="GBXM01108974">
    <property type="protein sequence ID" value="JAG99602.1"/>
    <property type="molecule type" value="Transcribed_RNA"/>
</dbReference>
<reference evidence="1" key="1">
    <citation type="submission" date="2014-11" db="EMBL/GenBank/DDBJ databases">
        <authorList>
            <person name="Amaro Gonzalez C."/>
        </authorList>
    </citation>
    <scope>NUCLEOTIDE SEQUENCE</scope>
</reference>
<protein>
    <submittedName>
        <fullName evidence="1">Uncharacterized protein</fullName>
    </submittedName>
</protein>
<reference evidence="1" key="2">
    <citation type="journal article" date="2015" name="Fish Shellfish Immunol.">
        <title>Early steps in the European eel (Anguilla anguilla)-Vibrio vulnificus interaction in the gills: Role of the RtxA13 toxin.</title>
        <authorList>
            <person name="Callol A."/>
            <person name="Pajuelo D."/>
            <person name="Ebbesson L."/>
            <person name="Teles M."/>
            <person name="MacKenzie S."/>
            <person name="Amaro C."/>
        </authorList>
    </citation>
    <scope>NUCLEOTIDE SEQUENCE</scope>
</reference>
<proteinExistence type="predicted"/>
<accession>A0A0E9P6S8</accession>
<organism evidence="1">
    <name type="scientific">Anguilla anguilla</name>
    <name type="common">European freshwater eel</name>
    <name type="synonym">Muraena anguilla</name>
    <dbReference type="NCBI Taxonomy" id="7936"/>
    <lineage>
        <taxon>Eukaryota</taxon>
        <taxon>Metazoa</taxon>
        <taxon>Chordata</taxon>
        <taxon>Craniata</taxon>
        <taxon>Vertebrata</taxon>
        <taxon>Euteleostomi</taxon>
        <taxon>Actinopterygii</taxon>
        <taxon>Neopterygii</taxon>
        <taxon>Teleostei</taxon>
        <taxon>Anguilliformes</taxon>
        <taxon>Anguillidae</taxon>
        <taxon>Anguilla</taxon>
    </lineage>
</organism>
<evidence type="ECO:0000313" key="1">
    <source>
        <dbReference type="EMBL" id="JAG99602.1"/>
    </source>
</evidence>